<reference evidence="2" key="1">
    <citation type="journal article" date="2019" name="Sci. Rep.">
        <title>Draft genome of Tanacetum cinerariifolium, the natural source of mosquito coil.</title>
        <authorList>
            <person name="Yamashiro T."/>
            <person name="Shiraishi A."/>
            <person name="Satake H."/>
            <person name="Nakayama K."/>
        </authorList>
    </citation>
    <scope>NUCLEOTIDE SEQUENCE</scope>
</reference>
<sequence length="78" mass="8795">MQYAPDPIIDTLTMSPLSDNEDAFADDIPIMQQAQDPKTKHDGEKEKGEKRRGKEPANLKSTAWDHLSSNSMEHLVML</sequence>
<evidence type="ECO:0000256" key="1">
    <source>
        <dbReference type="SAM" id="MobiDB-lite"/>
    </source>
</evidence>
<evidence type="ECO:0000313" key="2">
    <source>
        <dbReference type="EMBL" id="GEY56499.1"/>
    </source>
</evidence>
<gene>
    <name evidence="2" type="ORF">Tci_428473</name>
</gene>
<comment type="caution">
    <text evidence="2">The sequence shown here is derived from an EMBL/GenBank/DDBJ whole genome shotgun (WGS) entry which is preliminary data.</text>
</comment>
<feature type="region of interest" description="Disordered" evidence="1">
    <location>
        <begin position="1"/>
        <end position="66"/>
    </location>
</feature>
<dbReference type="AlphaFoldDB" id="A0A699HP52"/>
<organism evidence="2">
    <name type="scientific">Tanacetum cinerariifolium</name>
    <name type="common">Dalmatian daisy</name>
    <name type="synonym">Chrysanthemum cinerariifolium</name>
    <dbReference type="NCBI Taxonomy" id="118510"/>
    <lineage>
        <taxon>Eukaryota</taxon>
        <taxon>Viridiplantae</taxon>
        <taxon>Streptophyta</taxon>
        <taxon>Embryophyta</taxon>
        <taxon>Tracheophyta</taxon>
        <taxon>Spermatophyta</taxon>
        <taxon>Magnoliopsida</taxon>
        <taxon>eudicotyledons</taxon>
        <taxon>Gunneridae</taxon>
        <taxon>Pentapetalae</taxon>
        <taxon>asterids</taxon>
        <taxon>campanulids</taxon>
        <taxon>Asterales</taxon>
        <taxon>Asteraceae</taxon>
        <taxon>Asteroideae</taxon>
        <taxon>Anthemideae</taxon>
        <taxon>Anthemidinae</taxon>
        <taxon>Tanacetum</taxon>
    </lineage>
</organism>
<name>A0A699HP52_TANCI</name>
<proteinExistence type="predicted"/>
<protein>
    <submittedName>
        <fullName evidence="2">Uncharacterized protein</fullName>
    </submittedName>
</protein>
<accession>A0A699HP52</accession>
<feature type="compositionally biased region" description="Basic and acidic residues" evidence="1">
    <location>
        <begin position="37"/>
        <end position="57"/>
    </location>
</feature>
<dbReference type="EMBL" id="BKCJ010189385">
    <property type="protein sequence ID" value="GEY56499.1"/>
    <property type="molecule type" value="Genomic_DNA"/>
</dbReference>